<evidence type="ECO:0000313" key="3">
    <source>
        <dbReference type="EMBL" id="TWV64717.1"/>
    </source>
</evidence>
<evidence type="ECO:0000313" key="4">
    <source>
        <dbReference type="Proteomes" id="UP000315827"/>
    </source>
</evidence>
<feature type="domain" description="CD-NTase-associated protein 12/Pycsar effector protein TIR" evidence="2">
    <location>
        <begin position="124"/>
        <end position="246"/>
    </location>
</feature>
<name>A0A5C6KN95_PARDI</name>
<protein>
    <recommendedName>
        <fullName evidence="2">CD-NTase-associated protein 12/Pycsar effector protein TIR domain-containing protein</fullName>
    </recommendedName>
</protein>
<organism evidence="3 4">
    <name type="scientific">Parabacteroides distasonis</name>
    <dbReference type="NCBI Taxonomy" id="823"/>
    <lineage>
        <taxon>Bacteria</taxon>
        <taxon>Pseudomonadati</taxon>
        <taxon>Bacteroidota</taxon>
        <taxon>Bacteroidia</taxon>
        <taxon>Bacteroidales</taxon>
        <taxon>Tannerellaceae</taxon>
        <taxon>Parabacteroides</taxon>
    </lineage>
</organism>
<dbReference type="InterPro" id="IPR019302">
    <property type="entry name" value="CAP12/PCTIR_TIR_dom"/>
</dbReference>
<sequence>MQKNDSTAHKTELVNQKTEETKEIEQLFEQYESATADFSKVNNGEIINLYHRWYEKSMILFRKFFTTTDEDYIKIKSIDNSGNGFRLHDNFQAIRCDWNILIDRIKNKSAQEKNTETMIYNNDKVFIVHGHDDAAKESVARFLEKQGLTAIILHEQANSGRTIIEKLAHYTDVGYAIVLYTPCDKGGENNTEAVLNPRARQNVVFEHGFLIGKLGRYRVCALMKELDKGKIEDPGDISGVVYITMDKKGAWKFEIAKEMRAIGFNIDLNKI</sequence>
<accession>A0A5C6KN95</accession>
<dbReference type="InterPro" id="IPR014571">
    <property type="entry name" value="UCP032620"/>
</dbReference>
<dbReference type="AlphaFoldDB" id="A0A5C6KN95"/>
<dbReference type="EMBL" id="VOHW01000001">
    <property type="protein sequence ID" value="TWV64717.1"/>
    <property type="molecule type" value="Genomic_DNA"/>
</dbReference>
<dbReference type="Proteomes" id="UP000315827">
    <property type="component" value="Unassembled WGS sequence"/>
</dbReference>
<gene>
    <name evidence="3" type="ORF">FSA05_00360</name>
</gene>
<dbReference type="Pfam" id="PF10137">
    <property type="entry name" value="CAP12-PCTIR_TIR"/>
    <property type="match status" value="1"/>
</dbReference>
<comment type="caution">
    <text evidence="3">The sequence shown here is derived from an EMBL/GenBank/DDBJ whole genome shotgun (WGS) entry which is preliminary data.</text>
</comment>
<evidence type="ECO:0000259" key="2">
    <source>
        <dbReference type="Pfam" id="PF10137"/>
    </source>
</evidence>
<evidence type="ECO:0000256" key="1">
    <source>
        <dbReference type="SAM" id="Coils"/>
    </source>
</evidence>
<proteinExistence type="predicted"/>
<feature type="coiled-coil region" evidence="1">
    <location>
        <begin position="10"/>
        <end position="37"/>
    </location>
</feature>
<dbReference type="PIRSF" id="PIRSF032620">
    <property type="entry name" value="UCP032620"/>
    <property type="match status" value="1"/>
</dbReference>
<keyword evidence="1" id="KW-0175">Coiled coil</keyword>
<dbReference type="GO" id="GO:0050135">
    <property type="term" value="F:NADP+ nucleosidase activity"/>
    <property type="evidence" value="ECO:0007669"/>
    <property type="project" value="InterPro"/>
</dbReference>
<reference evidence="3 4" key="1">
    <citation type="submission" date="2019-07" db="EMBL/GenBank/DDBJ databases">
        <title>Genome sequencing of Parabacteroides distasonis iSURF_7.</title>
        <authorList>
            <person name="Degefu H.N."/>
            <person name="Ruoff K.L."/>
            <person name="Price C.E."/>
            <person name="Valls R.A."/>
            <person name="O'Toole G.A."/>
        </authorList>
    </citation>
    <scope>NUCLEOTIDE SEQUENCE [LARGE SCALE GENOMIC DNA]</scope>
    <source>
        <strain evidence="3 4">CFPLTA003_1B</strain>
    </source>
</reference>